<dbReference type="PIRSF" id="PIRSF002741">
    <property type="entry name" value="MppA"/>
    <property type="match status" value="1"/>
</dbReference>
<evidence type="ECO:0000259" key="4">
    <source>
        <dbReference type="Pfam" id="PF00496"/>
    </source>
</evidence>
<dbReference type="RefSeq" id="WP_344723351.1">
    <property type="nucleotide sequence ID" value="NZ_BAAAUS010000019.1"/>
</dbReference>
<comment type="caution">
    <text evidence="5">The sequence shown here is derived from an EMBL/GenBank/DDBJ whole genome shotgun (WGS) entry which is preliminary data.</text>
</comment>
<dbReference type="InterPro" id="IPR000914">
    <property type="entry name" value="SBP_5_dom"/>
</dbReference>
<dbReference type="PANTHER" id="PTHR30290:SF38">
    <property type="entry name" value="D,D-DIPEPTIDE-BINDING PERIPLASMIC PROTEIN DDPA-RELATED"/>
    <property type="match status" value="1"/>
</dbReference>
<evidence type="ECO:0000256" key="1">
    <source>
        <dbReference type="ARBA" id="ARBA00022729"/>
    </source>
</evidence>
<evidence type="ECO:0000313" key="6">
    <source>
        <dbReference type="Proteomes" id="UP001597114"/>
    </source>
</evidence>
<sequence>MVQVSGRRLRALGALVMAISLMVLAGCGSAGPPADGAGGRPAIEAVNPFGGDPATEGTPKAGGSLRVGMDRDIASFDPTVQNANPAAFAVYDSLMKLTSDGGAEPYLAQSMDTSDGGLTWRMTLRPGVMFSDGTPLDANAVILNVQRHIDKPTSPARLTAQRIASMRAVDPLTVEFTLDSPLGSFPVVFAQPTFTGTLGMVISPAALQQYGDDIGRHPVGAGPFTLAEWIPGSHVKLERNGSYWQQGKPYLDELEFRPLSDTESRYASVQNGDVDVILAAYNTELVRALQEPNLNVYYGPGDSGELLYFNFNRAPFTDRRMREAVVRALDLRGLSASLYNNQLVTAQSLFGPESPYHTDAATQAWPAFDLERAKQLVDEYRAEGGSTSITLKSTTARGQFGEFVQAQLAAVGITVDVQLYDLAQYSAQVVQSGDFDLTTTVSSFDSPYPATERLFGSGGSANYGKYSNPQVDALLAEAASTADEDARTKAYQQLELLVNQELAVCWLSRAYLATVTRTDVKGVDRYLSRDMFYATLWLDRSG</sequence>
<evidence type="ECO:0000313" key="5">
    <source>
        <dbReference type="EMBL" id="MFD1523743.1"/>
    </source>
</evidence>
<name>A0ABW4F9N7_9PSEU</name>
<dbReference type="Pfam" id="PF00496">
    <property type="entry name" value="SBP_bac_5"/>
    <property type="match status" value="1"/>
</dbReference>
<proteinExistence type="predicted"/>
<keyword evidence="1 3" id="KW-0732">Signal</keyword>
<reference evidence="6" key="1">
    <citation type="journal article" date="2019" name="Int. J. Syst. Evol. Microbiol.">
        <title>The Global Catalogue of Microorganisms (GCM) 10K type strain sequencing project: providing services to taxonomists for standard genome sequencing and annotation.</title>
        <authorList>
            <consortium name="The Broad Institute Genomics Platform"/>
            <consortium name="The Broad Institute Genome Sequencing Center for Infectious Disease"/>
            <person name="Wu L."/>
            <person name="Ma J."/>
        </authorList>
    </citation>
    <scope>NUCLEOTIDE SEQUENCE [LARGE SCALE GENOMIC DNA]</scope>
    <source>
        <strain evidence="6">CCM 7043</strain>
    </source>
</reference>
<evidence type="ECO:0000256" key="3">
    <source>
        <dbReference type="SAM" id="SignalP"/>
    </source>
</evidence>
<dbReference type="PROSITE" id="PS51257">
    <property type="entry name" value="PROKAR_LIPOPROTEIN"/>
    <property type="match status" value="1"/>
</dbReference>
<accession>A0ABW4F9N7</accession>
<dbReference type="SUPFAM" id="SSF53850">
    <property type="entry name" value="Periplasmic binding protein-like II"/>
    <property type="match status" value="1"/>
</dbReference>
<protein>
    <submittedName>
        <fullName evidence="5">ABC transporter substrate-binding protein</fullName>
    </submittedName>
</protein>
<dbReference type="Gene3D" id="3.10.105.10">
    <property type="entry name" value="Dipeptide-binding Protein, Domain 3"/>
    <property type="match status" value="1"/>
</dbReference>
<evidence type="ECO:0000256" key="2">
    <source>
        <dbReference type="SAM" id="MobiDB-lite"/>
    </source>
</evidence>
<keyword evidence="6" id="KW-1185">Reference proteome</keyword>
<feature type="signal peptide" evidence="3">
    <location>
        <begin position="1"/>
        <end position="25"/>
    </location>
</feature>
<dbReference type="InterPro" id="IPR039424">
    <property type="entry name" value="SBP_5"/>
</dbReference>
<organism evidence="5 6">
    <name type="scientific">Pseudonocardia yunnanensis</name>
    <dbReference type="NCBI Taxonomy" id="58107"/>
    <lineage>
        <taxon>Bacteria</taxon>
        <taxon>Bacillati</taxon>
        <taxon>Actinomycetota</taxon>
        <taxon>Actinomycetes</taxon>
        <taxon>Pseudonocardiales</taxon>
        <taxon>Pseudonocardiaceae</taxon>
        <taxon>Pseudonocardia</taxon>
    </lineage>
</organism>
<dbReference type="EMBL" id="JBHUCO010000069">
    <property type="protein sequence ID" value="MFD1523743.1"/>
    <property type="molecule type" value="Genomic_DNA"/>
</dbReference>
<dbReference type="Proteomes" id="UP001597114">
    <property type="component" value="Unassembled WGS sequence"/>
</dbReference>
<feature type="chain" id="PRO_5046322518" evidence="3">
    <location>
        <begin position="26"/>
        <end position="542"/>
    </location>
</feature>
<dbReference type="Gene3D" id="3.40.190.10">
    <property type="entry name" value="Periplasmic binding protein-like II"/>
    <property type="match status" value="1"/>
</dbReference>
<gene>
    <name evidence="5" type="ORF">ACFSJD_40100</name>
</gene>
<dbReference type="PANTHER" id="PTHR30290">
    <property type="entry name" value="PERIPLASMIC BINDING COMPONENT OF ABC TRANSPORTER"/>
    <property type="match status" value="1"/>
</dbReference>
<dbReference type="InterPro" id="IPR030678">
    <property type="entry name" value="Peptide/Ni-bd"/>
</dbReference>
<feature type="domain" description="Solute-binding protein family 5" evidence="4">
    <location>
        <begin position="104"/>
        <end position="458"/>
    </location>
</feature>
<feature type="region of interest" description="Disordered" evidence="2">
    <location>
        <begin position="33"/>
        <end position="64"/>
    </location>
</feature>